<keyword evidence="3" id="KW-1185">Reference proteome</keyword>
<name>A0AAE1MTJ7_9FABA</name>
<feature type="signal peptide" evidence="1">
    <location>
        <begin position="1"/>
        <end position="32"/>
    </location>
</feature>
<feature type="chain" id="PRO_5042086792" description="Glycine-rich protein" evidence="1">
    <location>
        <begin position="33"/>
        <end position="104"/>
    </location>
</feature>
<dbReference type="Proteomes" id="UP001293593">
    <property type="component" value="Unassembled WGS sequence"/>
</dbReference>
<evidence type="ECO:0008006" key="4">
    <source>
        <dbReference type="Google" id="ProtNLM"/>
    </source>
</evidence>
<sequence>MGVLMKKMKSFASLMAITLLLLAIFCNNLACAEFKLGRKLSQQGYGSPGGYGRAPTYGGRYNPPGYGGYGTPGYGPPGHGGYRPPGYGTPGYGGYRASHSSSKP</sequence>
<keyword evidence="1" id="KW-0732">Signal</keyword>
<gene>
    <name evidence="2" type="ORF">QN277_015598</name>
</gene>
<organism evidence="2 3">
    <name type="scientific">Acacia crassicarpa</name>
    <name type="common">northern wattle</name>
    <dbReference type="NCBI Taxonomy" id="499986"/>
    <lineage>
        <taxon>Eukaryota</taxon>
        <taxon>Viridiplantae</taxon>
        <taxon>Streptophyta</taxon>
        <taxon>Embryophyta</taxon>
        <taxon>Tracheophyta</taxon>
        <taxon>Spermatophyta</taxon>
        <taxon>Magnoliopsida</taxon>
        <taxon>eudicotyledons</taxon>
        <taxon>Gunneridae</taxon>
        <taxon>Pentapetalae</taxon>
        <taxon>rosids</taxon>
        <taxon>fabids</taxon>
        <taxon>Fabales</taxon>
        <taxon>Fabaceae</taxon>
        <taxon>Caesalpinioideae</taxon>
        <taxon>mimosoid clade</taxon>
        <taxon>Acacieae</taxon>
        <taxon>Acacia</taxon>
    </lineage>
</organism>
<evidence type="ECO:0000313" key="2">
    <source>
        <dbReference type="EMBL" id="KAK4277629.1"/>
    </source>
</evidence>
<dbReference type="AlphaFoldDB" id="A0AAE1MTJ7"/>
<accession>A0AAE1MTJ7</accession>
<proteinExistence type="predicted"/>
<evidence type="ECO:0000313" key="3">
    <source>
        <dbReference type="Proteomes" id="UP001293593"/>
    </source>
</evidence>
<comment type="caution">
    <text evidence="2">The sequence shown here is derived from an EMBL/GenBank/DDBJ whole genome shotgun (WGS) entry which is preliminary data.</text>
</comment>
<dbReference type="EMBL" id="JAWXYG010000003">
    <property type="protein sequence ID" value="KAK4277629.1"/>
    <property type="molecule type" value="Genomic_DNA"/>
</dbReference>
<reference evidence="2" key="1">
    <citation type="submission" date="2023-10" db="EMBL/GenBank/DDBJ databases">
        <title>Chromosome-level genome of the transformable northern wattle, Acacia crassicarpa.</title>
        <authorList>
            <person name="Massaro I."/>
            <person name="Sinha N.R."/>
            <person name="Poethig S."/>
            <person name="Leichty A.R."/>
        </authorList>
    </citation>
    <scope>NUCLEOTIDE SEQUENCE</scope>
    <source>
        <strain evidence="2">Acra3RX</strain>
        <tissue evidence="2">Leaf</tissue>
    </source>
</reference>
<protein>
    <recommendedName>
        <fullName evidence="4">Glycine-rich protein</fullName>
    </recommendedName>
</protein>
<evidence type="ECO:0000256" key="1">
    <source>
        <dbReference type="SAM" id="SignalP"/>
    </source>
</evidence>